<keyword evidence="12 21" id="KW-0135">Cellulose biosynthesis</keyword>
<evidence type="ECO:0000256" key="1">
    <source>
        <dbReference type="ARBA" id="ARBA00001936"/>
    </source>
</evidence>
<dbReference type="Proteomes" id="UP001189122">
    <property type="component" value="Unassembled WGS sequence"/>
</dbReference>
<organism evidence="25">
    <name type="scientific">Spirodela intermedia</name>
    <name type="common">Intermediate duckweed</name>
    <dbReference type="NCBI Taxonomy" id="51605"/>
    <lineage>
        <taxon>Eukaryota</taxon>
        <taxon>Viridiplantae</taxon>
        <taxon>Streptophyta</taxon>
        <taxon>Embryophyta</taxon>
        <taxon>Tracheophyta</taxon>
        <taxon>Spermatophyta</taxon>
        <taxon>Magnoliopsida</taxon>
        <taxon>Liliopsida</taxon>
        <taxon>Araceae</taxon>
        <taxon>Lemnoideae</taxon>
        <taxon>Spirodela</taxon>
    </lineage>
</organism>
<keyword evidence="8 21" id="KW-0812">Transmembrane</keyword>
<comment type="similarity">
    <text evidence="4 21">Belongs to the glycosyltransferase 2 family. Plant cellulose synthase subfamily.</text>
</comment>
<evidence type="ECO:0000256" key="10">
    <source>
        <dbReference type="ARBA" id="ARBA00022771"/>
    </source>
</evidence>
<feature type="compositionally biased region" description="Basic and acidic residues" evidence="23">
    <location>
        <begin position="216"/>
        <end position="231"/>
    </location>
</feature>
<evidence type="ECO:0000256" key="18">
    <source>
        <dbReference type="PIRSR" id="PIRSR605150-1"/>
    </source>
</evidence>
<feature type="transmembrane region" description="Helical" evidence="21">
    <location>
        <begin position="982"/>
        <end position="1001"/>
    </location>
</feature>
<keyword evidence="11 21" id="KW-0862">Zinc</keyword>
<keyword evidence="7 21" id="KW-0808">Transferase</keyword>
<feature type="binding site" evidence="19">
    <location>
        <position position="356"/>
    </location>
    <ligand>
        <name>UDP-alpha-D-glucose</name>
        <dbReference type="ChEBI" id="CHEBI:58885"/>
    </ligand>
</feature>
<evidence type="ECO:0000313" key="25">
    <source>
        <dbReference type="EMBL" id="CAA2633537.1"/>
    </source>
</evidence>
<dbReference type="GO" id="GO:0071555">
    <property type="term" value="P:cell wall organization"/>
    <property type="evidence" value="ECO:0007669"/>
    <property type="project" value="UniProtKB-KW"/>
</dbReference>
<evidence type="ECO:0000259" key="24">
    <source>
        <dbReference type="Pfam" id="PF14569"/>
    </source>
</evidence>
<keyword evidence="5 21" id="KW-1003">Cell membrane</keyword>
<dbReference type="InterPro" id="IPR005150">
    <property type="entry name" value="Cellulose_synth"/>
</dbReference>
<evidence type="ECO:0000256" key="2">
    <source>
        <dbReference type="ARBA" id="ARBA00004651"/>
    </source>
</evidence>
<feature type="binding site" evidence="19">
    <location>
        <position position="385"/>
    </location>
    <ligand>
        <name>UDP-alpha-D-glucose</name>
        <dbReference type="ChEBI" id="CHEBI:58885"/>
    </ligand>
</feature>
<evidence type="ECO:0000256" key="7">
    <source>
        <dbReference type="ARBA" id="ARBA00022679"/>
    </source>
</evidence>
<keyword evidence="10 21" id="KW-0863">Zinc-finger</keyword>
<dbReference type="GO" id="GO:0008270">
    <property type="term" value="F:zinc ion binding"/>
    <property type="evidence" value="ECO:0007669"/>
    <property type="project" value="UniProtKB-KW"/>
</dbReference>
<proteinExistence type="inferred from homology"/>
<evidence type="ECO:0000256" key="14">
    <source>
        <dbReference type="ARBA" id="ARBA00023136"/>
    </source>
</evidence>
<comment type="cofactor">
    <cofactor evidence="21">
        <name>Zn(2+)</name>
        <dbReference type="ChEBI" id="CHEBI:29105"/>
    </cofactor>
    <text evidence="21">Binds 2 Zn(2+) ions per subunit.</text>
</comment>
<evidence type="ECO:0000313" key="26">
    <source>
        <dbReference type="Proteomes" id="UP001189122"/>
    </source>
</evidence>
<dbReference type="GO" id="GO:0071669">
    <property type="term" value="P:plant-type cell wall organization or biogenesis"/>
    <property type="evidence" value="ECO:0007669"/>
    <property type="project" value="UniProtKB-ARBA"/>
</dbReference>
<feature type="binding site" evidence="19">
    <location>
        <position position="349"/>
    </location>
    <ligand>
        <name>UDP-alpha-D-glucose</name>
        <dbReference type="ChEBI" id="CHEBI:58885"/>
    </ligand>
</feature>
<evidence type="ECO:0000256" key="8">
    <source>
        <dbReference type="ARBA" id="ARBA00022692"/>
    </source>
</evidence>
<dbReference type="EC" id="2.4.1.12" evidence="21"/>
<dbReference type="Gene3D" id="3.30.40.10">
    <property type="entry name" value="Zinc/RING finger domain, C3HC4 (zinc finger)"/>
    <property type="match status" value="1"/>
</dbReference>
<dbReference type="InterPro" id="IPR013083">
    <property type="entry name" value="Znf_RING/FYVE/PHD"/>
</dbReference>
<evidence type="ECO:0000256" key="17">
    <source>
        <dbReference type="ARBA" id="ARBA00048682"/>
    </source>
</evidence>
<keyword evidence="16 21" id="KW-0961">Cell wall biogenesis/degradation</keyword>
<feature type="active site" evidence="18">
    <location>
        <position position="385"/>
    </location>
</feature>
<name>A0A7I8JSA2_SPIIN</name>
<evidence type="ECO:0000256" key="4">
    <source>
        <dbReference type="ARBA" id="ARBA00007548"/>
    </source>
</evidence>
<accession>A0A7I8JSA2</accession>
<keyword evidence="14 21" id="KW-0472">Membrane</keyword>
<evidence type="ECO:0000256" key="23">
    <source>
        <dbReference type="SAM" id="MobiDB-lite"/>
    </source>
</evidence>
<feature type="domain" description="Cellulose synthase RING-type zinc finger" evidence="24">
    <location>
        <begin position="29"/>
        <end position="95"/>
    </location>
</feature>
<feature type="transmembrane region" description="Helical" evidence="21">
    <location>
        <begin position="954"/>
        <end position="976"/>
    </location>
</feature>
<feature type="active site" evidence="18">
    <location>
        <position position="763"/>
    </location>
</feature>
<evidence type="ECO:0000256" key="16">
    <source>
        <dbReference type="ARBA" id="ARBA00023316"/>
    </source>
</evidence>
<comment type="catalytic activity">
    <reaction evidence="17 21">
        <text>[(1-&gt;4)-beta-D-glucosyl](n) + UDP-alpha-D-glucose = [(1-&gt;4)-beta-D-glucosyl](n+1) + UDP + H(+)</text>
        <dbReference type="Rhea" id="RHEA:19929"/>
        <dbReference type="Rhea" id="RHEA-COMP:10033"/>
        <dbReference type="Rhea" id="RHEA-COMP:10034"/>
        <dbReference type="ChEBI" id="CHEBI:15378"/>
        <dbReference type="ChEBI" id="CHEBI:18246"/>
        <dbReference type="ChEBI" id="CHEBI:58223"/>
        <dbReference type="ChEBI" id="CHEBI:58885"/>
        <dbReference type="EC" id="2.4.1.12"/>
    </reaction>
</comment>
<evidence type="ECO:0000256" key="5">
    <source>
        <dbReference type="ARBA" id="ARBA00022475"/>
    </source>
</evidence>
<dbReference type="GO" id="GO:0016760">
    <property type="term" value="F:cellulose synthase (UDP-forming) activity"/>
    <property type="evidence" value="ECO:0007669"/>
    <property type="project" value="UniProtKB-EC"/>
</dbReference>
<evidence type="ECO:0000256" key="22">
    <source>
        <dbReference type="SAM" id="Coils"/>
    </source>
</evidence>
<comment type="cofactor">
    <cofactor evidence="1">
        <name>Mn(2+)</name>
        <dbReference type="ChEBI" id="CHEBI:29035"/>
    </cofactor>
</comment>
<keyword evidence="6 21" id="KW-0328">Glycosyltransferase</keyword>
<keyword evidence="15" id="KW-0464">Manganese</keyword>
<comment type="pathway">
    <text evidence="3 21">Glycan metabolism; plant cellulose biosynthesis.</text>
</comment>
<comment type="subcellular location">
    <subcellularLocation>
        <location evidence="2 21">Cell membrane</location>
        <topology evidence="2 21">Multi-pass membrane protein</topology>
    </subcellularLocation>
</comment>
<evidence type="ECO:0000256" key="3">
    <source>
        <dbReference type="ARBA" id="ARBA00004768"/>
    </source>
</evidence>
<keyword evidence="22" id="KW-0175">Coiled coil</keyword>
<feature type="transmembrane region" description="Helical" evidence="21">
    <location>
        <begin position="911"/>
        <end position="933"/>
    </location>
</feature>
<dbReference type="AlphaFoldDB" id="A0A7I8JSA2"/>
<keyword evidence="13 21" id="KW-1133">Transmembrane helix</keyword>
<feature type="binding site" evidence="19">
    <location>
        <position position="526"/>
    </location>
    <ligand>
        <name>UDP-alpha-D-glucose</name>
        <dbReference type="ChEBI" id="CHEBI:58885"/>
    </ligand>
</feature>
<feature type="transmembrane region" description="Helical" evidence="21">
    <location>
        <begin position="1013"/>
        <end position="1033"/>
    </location>
</feature>
<comment type="caution">
    <text evidence="21">Lacks conserved residue(s) required for the propagation of feature annotation.</text>
</comment>
<feature type="binding site" evidence="19">
    <location>
        <position position="355"/>
    </location>
    <ligand>
        <name>UDP-alpha-D-glucose</name>
        <dbReference type="ChEBI" id="CHEBI:58885"/>
    </ligand>
</feature>
<keyword evidence="26" id="KW-1185">Reference proteome</keyword>
<evidence type="ECO:0000256" key="15">
    <source>
        <dbReference type="ARBA" id="ARBA00023211"/>
    </source>
</evidence>
<feature type="binding site" evidence="20">
    <location>
        <position position="551"/>
    </location>
    <ligand>
        <name>Mn(2+)</name>
        <dbReference type="ChEBI" id="CHEBI:29035"/>
    </ligand>
</feature>
<evidence type="ECO:0000256" key="6">
    <source>
        <dbReference type="ARBA" id="ARBA00022676"/>
    </source>
</evidence>
<evidence type="ECO:0000256" key="19">
    <source>
        <dbReference type="PIRSR" id="PIRSR605150-2"/>
    </source>
</evidence>
<sequence length="1054" mass="118540">MEASAGLVAGSHNRNELVVIRRDGENGPKPLKNLSGQICQICGDDVGLNPEGDLFVACNECAFPICLTCYDYERREGNQVCPRCARVAGDEEEDDIDDVENELNFAGRERQRMAEAMLHGHMSYGRHSDIHQADNAPPQLPLLTNGEIIDDIPPEQHALVPAFTGSGGKRIHPLPFTDSNSLPAQPRSMDPSKDLAAYGYGSVAWKERMESWKQKQERLQLAKNENGRKDFDDDDDDPDLPIMDEGRQPLSRKLPIASSKINPYRMIIIIRLVVAGFFFHYRVTHPVNDAYPLWLISVICEIWFAISWILDQFPKWLPIERETYLDRLSLRYEKEGRPSQLSPVDIFVSTVDPMKEPPLVTANTVLSILSVDYPVDKVSCYVSDDGAAMLTFEALSETSEFAKKWVPFCKKFSVEPRAPEWYFQQKIDYLKDKVLPSFVRERRAMKREYEEFKVRINALVAKAQKVPEDGWTMQDGTPWPGNNVRDHPGMIQVFLGQNGGVDTDGNELPRLVYVSREKRPGFNHHKKAGAMNALVRVSAVLTNAPYLLNLDCDHYFNNSKALREAMVCYVQFPQRFDGIDFHDRYANRNIVFFDINMKGLDGIQGPIYVGTGCVFRRQAFYGFDAPKAKKPPSRTCNCWPKWCCCCFSCCFGRKKKAAKAKQGKKKTTTAVLGGPPELALERIEEGSVKDNKSTVVSANKLEKKFGQSPVFVKSTQMENGGTPNGASPASLLKEAIHVISCGYEDKTDWGKEVGWIYGSVTEDILTGFKMHCHGWRSIYCIPSLPAFKGSAPLNLSDRLHQVLRWALGSVEIFLSKHCPIWYGYGGGLKWLERLSYINATVYPLTSIPLLAYCTLPAVCLLTGKFITPELSNVASLWFLSLFICIFATSILEMRWSGVGLQDWWRNEQFWVIGGVSAHLFAVFQGLLKVLAGIDTNFTVTSKATDDDAFAELYLFKWTTLLIPPTTLLVVNLIGVVAGISNAINNGLFFAFWVIVHLYPFLKGLLGRQNRTPTIVIVWSILLASIFSLLWVRIDPFLPKAEGPLLEECGLDCNF</sequence>
<dbReference type="Gene3D" id="3.90.550.10">
    <property type="entry name" value="Spore Coat Polysaccharide Biosynthesis Protein SpsA, Chain A"/>
    <property type="match status" value="1"/>
</dbReference>
<reference evidence="25 26" key="1">
    <citation type="submission" date="2019-12" db="EMBL/GenBank/DDBJ databases">
        <authorList>
            <person name="Scholz U."/>
            <person name="Mascher M."/>
            <person name="Fiebig A."/>
        </authorList>
    </citation>
    <scope>NUCLEOTIDE SEQUENCE</scope>
</reference>
<evidence type="ECO:0000256" key="13">
    <source>
        <dbReference type="ARBA" id="ARBA00022989"/>
    </source>
</evidence>
<dbReference type="EMBL" id="LR743603">
    <property type="protein sequence ID" value="CAA2633537.1"/>
    <property type="molecule type" value="Genomic_DNA"/>
</dbReference>
<dbReference type="Pfam" id="PF03552">
    <property type="entry name" value="Cellulose_synt"/>
    <property type="match status" value="1"/>
</dbReference>
<dbReference type="Pfam" id="PF14569">
    <property type="entry name" value="zf-UDP"/>
    <property type="match status" value="1"/>
</dbReference>
<evidence type="ECO:0000256" key="12">
    <source>
        <dbReference type="ARBA" id="ARBA00022916"/>
    </source>
</evidence>
<dbReference type="SUPFAM" id="SSF57850">
    <property type="entry name" value="RING/U-box"/>
    <property type="match status" value="1"/>
</dbReference>
<feature type="coiled-coil region" evidence="22">
    <location>
        <begin position="89"/>
        <end position="116"/>
    </location>
</feature>
<protein>
    <recommendedName>
        <fullName evidence="21">Cellulose synthase</fullName>
        <ecNumber evidence="21">2.4.1.12</ecNumber>
    </recommendedName>
</protein>
<evidence type="ECO:0000256" key="9">
    <source>
        <dbReference type="ARBA" id="ARBA00022723"/>
    </source>
</evidence>
<feature type="transmembrane region" description="Helical" evidence="21">
    <location>
        <begin position="841"/>
        <end position="861"/>
    </location>
</feature>
<evidence type="ECO:0000256" key="20">
    <source>
        <dbReference type="PIRSR" id="PIRSR605150-3"/>
    </source>
</evidence>
<dbReference type="GO" id="GO:0005886">
    <property type="term" value="C:plasma membrane"/>
    <property type="evidence" value="ECO:0007669"/>
    <property type="project" value="UniProtKB-SubCell"/>
</dbReference>
<dbReference type="PANTHER" id="PTHR13301">
    <property type="entry name" value="X-BOX TRANSCRIPTION FACTOR-RELATED"/>
    <property type="match status" value="1"/>
</dbReference>
<evidence type="ECO:0000256" key="11">
    <source>
        <dbReference type="ARBA" id="ARBA00022833"/>
    </source>
</evidence>
<dbReference type="GO" id="GO:0030244">
    <property type="term" value="P:cellulose biosynthetic process"/>
    <property type="evidence" value="ECO:0007669"/>
    <property type="project" value="UniProtKB-KW"/>
</dbReference>
<feature type="transmembrane region" description="Helical" evidence="21">
    <location>
        <begin position="873"/>
        <end position="891"/>
    </location>
</feature>
<dbReference type="InterPro" id="IPR029044">
    <property type="entry name" value="Nucleotide-diphossugar_trans"/>
</dbReference>
<evidence type="ECO:0000256" key="21">
    <source>
        <dbReference type="RuleBase" id="RU361116"/>
    </source>
</evidence>
<feature type="binding site" evidence="20">
    <location>
        <position position="527"/>
    </location>
    <ligand>
        <name>Mn(2+)</name>
        <dbReference type="ChEBI" id="CHEBI:29035"/>
    </ligand>
</feature>
<dbReference type="InterPro" id="IPR027934">
    <property type="entry name" value="CES_Znf_RING"/>
</dbReference>
<dbReference type="CDD" id="cd16617">
    <property type="entry name" value="mRING-HC-C4C4_CesA"/>
    <property type="match status" value="1"/>
</dbReference>
<gene>
    <name evidence="25" type="ORF">SI7747_16019046</name>
</gene>
<dbReference type="UniPathway" id="UPA00695"/>
<dbReference type="SUPFAM" id="SSF53448">
    <property type="entry name" value="Nucleotide-diphospho-sugar transferases"/>
    <property type="match status" value="1"/>
</dbReference>
<dbReference type="EMBL" id="CACRZD030000016">
    <property type="protein sequence ID" value="CAA6672635.1"/>
    <property type="molecule type" value="Genomic_DNA"/>
</dbReference>
<keyword evidence="9 21" id="KW-0479">Metal-binding</keyword>
<feature type="region of interest" description="Disordered" evidence="23">
    <location>
        <begin position="216"/>
        <end position="246"/>
    </location>
</feature>